<dbReference type="VEuPathDB" id="FungiDB:TREMEDRAFT_65768"/>
<feature type="compositionally biased region" description="Polar residues" evidence="1">
    <location>
        <begin position="246"/>
        <end position="256"/>
    </location>
</feature>
<reference evidence="2 3" key="1">
    <citation type="submission" date="2016-06" db="EMBL/GenBank/DDBJ databases">
        <title>Evolution of pathogenesis and genome organization in the Tremellales.</title>
        <authorList>
            <person name="Cuomo C."/>
            <person name="Litvintseva A."/>
            <person name="Heitman J."/>
            <person name="Chen Y."/>
            <person name="Sun S."/>
            <person name="Springer D."/>
            <person name="Dromer F."/>
            <person name="Young S."/>
            <person name="Zeng Q."/>
            <person name="Chapman S."/>
            <person name="Gujja S."/>
            <person name="Saif S."/>
            <person name="Birren B."/>
        </authorList>
    </citation>
    <scope>NUCLEOTIDE SEQUENCE [LARGE SCALE GENOMIC DNA]</scope>
    <source>
        <strain evidence="2 3">ATCC 28783</strain>
    </source>
</reference>
<evidence type="ECO:0000313" key="3">
    <source>
        <dbReference type="Proteomes" id="UP000289152"/>
    </source>
</evidence>
<comment type="caution">
    <text evidence="2">The sequence shown here is derived from an EMBL/GenBank/DDBJ whole genome shotgun (WGS) entry which is preliminary data.</text>
</comment>
<keyword evidence="3" id="KW-1185">Reference proteome</keyword>
<feature type="compositionally biased region" description="Basic and acidic residues" evidence="1">
    <location>
        <begin position="46"/>
        <end position="60"/>
    </location>
</feature>
<feature type="compositionally biased region" description="Basic and acidic residues" evidence="1">
    <location>
        <begin position="75"/>
        <end position="91"/>
    </location>
</feature>
<dbReference type="STRING" id="5217.A0A4Q1BV02"/>
<organism evidence="2 3">
    <name type="scientific">Tremella mesenterica</name>
    <name type="common">Jelly fungus</name>
    <dbReference type="NCBI Taxonomy" id="5217"/>
    <lineage>
        <taxon>Eukaryota</taxon>
        <taxon>Fungi</taxon>
        <taxon>Dikarya</taxon>
        <taxon>Basidiomycota</taxon>
        <taxon>Agaricomycotina</taxon>
        <taxon>Tremellomycetes</taxon>
        <taxon>Tremellales</taxon>
        <taxon>Tremellaceae</taxon>
        <taxon>Tremella</taxon>
    </lineage>
</organism>
<dbReference type="OrthoDB" id="5876637at2759"/>
<feature type="region of interest" description="Disordered" evidence="1">
    <location>
        <begin position="212"/>
        <end position="312"/>
    </location>
</feature>
<feature type="compositionally biased region" description="Polar residues" evidence="1">
    <location>
        <begin position="292"/>
        <end position="304"/>
    </location>
</feature>
<proteinExistence type="predicted"/>
<feature type="compositionally biased region" description="Basic residues" evidence="1">
    <location>
        <begin position="1"/>
        <end position="10"/>
    </location>
</feature>
<evidence type="ECO:0000256" key="1">
    <source>
        <dbReference type="SAM" id="MobiDB-lite"/>
    </source>
</evidence>
<feature type="compositionally biased region" description="Low complexity" evidence="1">
    <location>
        <begin position="165"/>
        <end position="179"/>
    </location>
</feature>
<feature type="compositionally biased region" description="Basic and acidic residues" evidence="1">
    <location>
        <begin position="97"/>
        <end position="121"/>
    </location>
</feature>
<accession>A0A4Q1BV02</accession>
<dbReference type="InParanoid" id="A0A4Q1BV02"/>
<feature type="compositionally biased region" description="Basic and acidic residues" evidence="1">
    <location>
        <begin position="348"/>
        <end position="359"/>
    </location>
</feature>
<dbReference type="AlphaFoldDB" id="A0A4Q1BV02"/>
<sequence length="418" mass="46823">MPHKRAKRSLRLATSKEKGYNLAPSITDDTPRNASRVLNAWKVQSRFRDSGKTSSEDTGERRKRKRTVKPDSTQDDNKASVDQKAKDDVGRSSENGDGERGKRVKLSEEDRGDGRGGEGGKGKVQIPKIGHHETLGEYNRRIESLLRPGVTQAMKIAQRSLTNISTKPSKSLNSKNTSSKSDEEISNHPSLSSDPIPVKEFPMAARRRFNDIVQAPPSLPRLRQSSSMNYHDSDSGSKLGQKLRKTNSGDGSNMGQKSRRLHSDTGSNIRQKRESDSGISSVTGLKTREMIKSTSTKLIPQNKTTKNRNSESIEIANKVMRDNKINSHSIEHDNPRKSINRNVTLNNSRDKGESTNSEKKKNKQSMIKVGYTTGRIPLSLAQQRILGEERERVVKLYREMKVSRERLRVESLQGSKNV</sequence>
<feature type="region of interest" description="Disordered" evidence="1">
    <location>
        <begin position="160"/>
        <end position="198"/>
    </location>
</feature>
<evidence type="ECO:0000313" key="2">
    <source>
        <dbReference type="EMBL" id="RXK41878.1"/>
    </source>
</evidence>
<feature type="region of interest" description="Disordered" evidence="1">
    <location>
        <begin position="1"/>
        <end position="135"/>
    </location>
</feature>
<feature type="compositionally biased region" description="Basic and acidic residues" evidence="1">
    <location>
        <begin position="326"/>
        <end position="336"/>
    </location>
</feature>
<dbReference type="EMBL" id="SDIL01000005">
    <property type="protein sequence ID" value="RXK41878.1"/>
    <property type="molecule type" value="Genomic_DNA"/>
</dbReference>
<dbReference type="Proteomes" id="UP000289152">
    <property type="component" value="Unassembled WGS sequence"/>
</dbReference>
<feature type="region of interest" description="Disordered" evidence="1">
    <location>
        <begin position="326"/>
        <end position="366"/>
    </location>
</feature>
<gene>
    <name evidence="2" type="ORF">M231_00877</name>
</gene>
<protein>
    <submittedName>
        <fullName evidence="2">Uncharacterized protein</fullName>
    </submittedName>
</protein>
<name>A0A4Q1BV02_TREME</name>